<reference evidence="12 14" key="2">
    <citation type="submission" date="2018-03" db="EMBL/GenBank/DDBJ databases">
        <authorList>
            <person name="Fogelqvist J."/>
        </authorList>
    </citation>
    <scope>NUCLEOTIDE SEQUENCE [LARGE SCALE GENOMIC DNA]</scope>
</reference>
<evidence type="ECO:0000256" key="6">
    <source>
        <dbReference type="ARBA" id="ARBA00023187"/>
    </source>
</evidence>
<dbReference type="Pfam" id="PF01423">
    <property type="entry name" value="LSM"/>
    <property type="match status" value="1"/>
</dbReference>
<evidence type="ECO:0000256" key="1">
    <source>
        <dbReference type="ARBA" id="ARBA00004123"/>
    </source>
</evidence>
<dbReference type="GO" id="GO:0000956">
    <property type="term" value="P:nuclear-transcribed mRNA catabolic process"/>
    <property type="evidence" value="ECO:0007669"/>
    <property type="project" value="InterPro"/>
</dbReference>
<dbReference type="PANTHER" id="PTHR10553">
    <property type="entry name" value="SMALL NUCLEAR RIBONUCLEOPROTEIN"/>
    <property type="match status" value="1"/>
</dbReference>
<dbReference type="SMART" id="SM00651">
    <property type="entry name" value="Sm"/>
    <property type="match status" value="1"/>
</dbReference>
<keyword evidence="12" id="KW-0496">Mitochondrion</keyword>
<keyword evidence="4" id="KW-0747">Spliceosome</keyword>
<dbReference type="GO" id="GO:0097526">
    <property type="term" value="C:spliceosomal tri-snRNP complex"/>
    <property type="evidence" value="ECO:0007669"/>
    <property type="project" value="TreeGrafter"/>
</dbReference>
<proteinExistence type="inferred from homology"/>
<evidence type="ECO:0000256" key="3">
    <source>
        <dbReference type="ARBA" id="ARBA00022664"/>
    </source>
</evidence>
<dbReference type="GO" id="GO:0003723">
    <property type="term" value="F:RNA binding"/>
    <property type="evidence" value="ECO:0007669"/>
    <property type="project" value="UniProtKB-KW"/>
</dbReference>
<sequence length="158" mass="17130">MHSPSRQSSCHCELLCRDVQFALLAGGAVAEVENDGRGAPSARRAQGARSPSTARVIMSKKESVLDLNKHLDQPVLVKFAGGREVTGILKGYDPLVNIVLDETVEYIREADDPYRLTDQTRNLGLTVCRGTAVMLIAPVAGSQEIDNPFVQNEQPSLT</sequence>
<evidence type="ECO:0000256" key="2">
    <source>
        <dbReference type="ARBA" id="ARBA00006850"/>
    </source>
</evidence>
<dbReference type="OrthoDB" id="2146at2759"/>
<dbReference type="CDD" id="cd01729">
    <property type="entry name" value="LSm7"/>
    <property type="match status" value="1"/>
</dbReference>
<keyword evidence="6" id="KW-0508">mRNA splicing</keyword>
<keyword evidence="5" id="KW-0694">RNA-binding</keyword>
<evidence type="ECO:0000256" key="7">
    <source>
        <dbReference type="ARBA" id="ARBA00023242"/>
    </source>
</evidence>
<dbReference type="InterPro" id="IPR017132">
    <property type="entry name" value="Lsm7"/>
</dbReference>
<keyword evidence="13" id="KW-1185">Reference proteome</keyword>
<dbReference type="GO" id="GO:0000398">
    <property type="term" value="P:mRNA splicing, via spliceosome"/>
    <property type="evidence" value="ECO:0007669"/>
    <property type="project" value="InterPro"/>
</dbReference>
<dbReference type="Proteomes" id="UP000039324">
    <property type="component" value="Unassembled WGS sequence"/>
</dbReference>
<comment type="subcellular location">
    <subcellularLocation>
        <location evidence="1">Nucleus</location>
    </subcellularLocation>
</comment>
<evidence type="ECO:0000259" key="10">
    <source>
        <dbReference type="PROSITE" id="PS52002"/>
    </source>
</evidence>
<organism evidence="11 13">
    <name type="scientific">Plasmodiophora brassicae</name>
    <name type="common">Clubroot disease agent</name>
    <dbReference type="NCBI Taxonomy" id="37360"/>
    <lineage>
        <taxon>Eukaryota</taxon>
        <taxon>Sar</taxon>
        <taxon>Rhizaria</taxon>
        <taxon>Endomyxa</taxon>
        <taxon>Phytomyxea</taxon>
        <taxon>Plasmodiophorida</taxon>
        <taxon>Plasmodiophoridae</taxon>
        <taxon>Plasmodiophora</taxon>
    </lineage>
</organism>
<dbReference type="SUPFAM" id="SSF50182">
    <property type="entry name" value="Sm-like ribonucleoproteins"/>
    <property type="match status" value="1"/>
</dbReference>
<dbReference type="GO" id="GO:0071013">
    <property type="term" value="C:catalytic step 2 spliceosome"/>
    <property type="evidence" value="ECO:0007669"/>
    <property type="project" value="TreeGrafter"/>
</dbReference>
<accession>A0A0G4J8Q4</accession>
<evidence type="ECO:0000256" key="4">
    <source>
        <dbReference type="ARBA" id="ARBA00022728"/>
    </source>
</evidence>
<evidence type="ECO:0000256" key="8">
    <source>
        <dbReference type="ARBA" id="ARBA00023274"/>
    </source>
</evidence>
<dbReference type="PROSITE" id="PS52002">
    <property type="entry name" value="SM"/>
    <property type="match status" value="1"/>
</dbReference>
<dbReference type="STRING" id="37360.A0A0G4J8Q4"/>
<keyword evidence="7" id="KW-0539">Nucleus</keyword>
<evidence type="ECO:0000313" key="11">
    <source>
        <dbReference type="EMBL" id="CEP03621.1"/>
    </source>
</evidence>
<geneLocation type="mitochondrion" evidence="12"/>
<dbReference type="GO" id="GO:0005688">
    <property type="term" value="C:U6 snRNP"/>
    <property type="evidence" value="ECO:0007669"/>
    <property type="project" value="TreeGrafter"/>
</dbReference>
<dbReference type="GO" id="GO:0005689">
    <property type="term" value="C:U12-type spliceosomal complex"/>
    <property type="evidence" value="ECO:0007669"/>
    <property type="project" value="TreeGrafter"/>
</dbReference>
<dbReference type="InterPro" id="IPR047575">
    <property type="entry name" value="Sm"/>
</dbReference>
<comment type="similarity">
    <text evidence="2">Belongs to the snRNP Sm proteins family.</text>
</comment>
<dbReference type="Gene3D" id="2.30.30.100">
    <property type="match status" value="1"/>
</dbReference>
<dbReference type="GO" id="GO:0071004">
    <property type="term" value="C:U2-type prespliceosome"/>
    <property type="evidence" value="ECO:0007669"/>
    <property type="project" value="TreeGrafter"/>
</dbReference>
<evidence type="ECO:0000256" key="9">
    <source>
        <dbReference type="SAM" id="MobiDB-lite"/>
    </source>
</evidence>
<reference evidence="11 13" key="1">
    <citation type="submission" date="2015-02" db="EMBL/GenBank/DDBJ databases">
        <authorList>
            <person name="Chooi Y.-H."/>
        </authorList>
    </citation>
    <scope>NUCLEOTIDE SEQUENCE [LARGE SCALE GENOMIC DNA]</scope>
    <source>
        <strain evidence="11">E3</strain>
    </source>
</reference>
<dbReference type="GO" id="GO:1990726">
    <property type="term" value="C:Lsm1-7-Pat1 complex"/>
    <property type="evidence" value="ECO:0007669"/>
    <property type="project" value="TreeGrafter"/>
</dbReference>
<dbReference type="InterPro" id="IPR001163">
    <property type="entry name" value="Sm_dom_euk/arc"/>
</dbReference>
<dbReference type="AlphaFoldDB" id="A0A0G4J8Q4"/>
<dbReference type="PANTHER" id="PTHR10553:SF5">
    <property type="entry name" value="U6 SNRNA-ASSOCIATED SM-LIKE PROTEIN LSM7"/>
    <property type="match status" value="1"/>
</dbReference>
<protein>
    <recommendedName>
        <fullName evidence="10">Sm domain-containing protein</fullName>
    </recommendedName>
</protein>
<dbReference type="InterPro" id="IPR044641">
    <property type="entry name" value="Lsm7/SmG-like"/>
</dbReference>
<keyword evidence="8" id="KW-0687">Ribonucleoprotein</keyword>
<gene>
    <name evidence="11" type="ORF">PBRA_009506</name>
    <name evidence="12" type="ORF">PLBR_LOCUS6324</name>
</gene>
<feature type="domain" description="Sm" evidence="10">
    <location>
        <begin position="62"/>
        <end position="142"/>
    </location>
</feature>
<feature type="region of interest" description="Disordered" evidence="9">
    <location>
        <begin position="34"/>
        <end position="53"/>
    </location>
</feature>
<dbReference type="EMBL" id="CDSF01000154">
    <property type="protein sequence ID" value="CEP03621.1"/>
    <property type="molecule type" value="Genomic_DNA"/>
</dbReference>
<keyword evidence="3" id="KW-0507">mRNA processing</keyword>
<evidence type="ECO:0000256" key="5">
    <source>
        <dbReference type="ARBA" id="ARBA00022884"/>
    </source>
</evidence>
<evidence type="ECO:0000313" key="12">
    <source>
        <dbReference type="EMBL" id="SPQ99109.1"/>
    </source>
</evidence>
<evidence type="ECO:0000313" key="13">
    <source>
        <dbReference type="Proteomes" id="UP000039324"/>
    </source>
</evidence>
<evidence type="ECO:0000313" key="14">
    <source>
        <dbReference type="Proteomes" id="UP000290189"/>
    </source>
</evidence>
<dbReference type="InterPro" id="IPR010920">
    <property type="entry name" value="LSM_dom_sf"/>
</dbReference>
<name>A0A0G4J8Q4_PLABS</name>
<dbReference type="EMBL" id="OVEO01000011">
    <property type="protein sequence ID" value="SPQ99109.1"/>
    <property type="molecule type" value="Genomic_DNA"/>
</dbReference>
<dbReference type="Proteomes" id="UP000290189">
    <property type="component" value="Unassembled WGS sequence"/>
</dbReference>